<feature type="domain" description="Kringle" evidence="16">
    <location>
        <begin position="470"/>
        <end position="548"/>
    </location>
</feature>
<dbReference type="GO" id="GO:0005829">
    <property type="term" value="C:cytosol"/>
    <property type="evidence" value="ECO:0007669"/>
    <property type="project" value="TreeGrafter"/>
</dbReference>
<dbReference type="GO" id="GO:0007259">
    <property type="term" value="P:cell surface receptor signaling pathway via JAK-STAT"/>
    <property type="evidence" value="ECO:0007669"/>
    <property type="project" value="TreeGrafter"/>
</dbReference>
<dbReference type="InterPro" id="IPR036383">
    <property type="entry name" value="TSP1_rpt_sf"/>
</dbReference>
<dbReference type="Pfam" id="PF12248">
    <property type="entry name" value="Methyltransf_FA"/>
    <property type="match status" value="1"/>
</dbReference>
<dbReference type="PROSITE" id="PS50835">
    <property type="entry name" value="IG_LIKE"/>
    <property type="match status" value="1"/>
</dbReference>
<name>A0A8J6HC53_TENMO</name>
<dbReference type="Proteomes" id="UP000719412">
    <property type="component" value="Unassembled WGS sequence"/>
</dbReference>
<dbReference type="InterPro" id="IPR000719">
    <property type="entry name" value="Prot_kinase_dom"/>
</dbReference>
<accession>A0A8J6HC53</accession>
<dbReference type="InterPro" id="IPR036860">
    <property type="entry name" value="SH2_dom_sf"/>
</dbReference>
<dbReference type="PROSITE" id="PS00021">
    <property type="entry name" value="KRINGLE_1"/>
    <property type="match status" value="2"/>
</dbReference>
<dbReference type="InterPro" id="IPR013783">
    <property type="entry name" value="Ig-like_fold"/>
</dbReference>
<dbReference type="InterPro" id="IPR000299">
    <property type="entry name" value="FERM_domain"/>
</dbReference>
<keyword evidence="8" id="KW-0829">Tyrosine-protein kinase</keyword>
<dbReference type="FunFam" id="2.40.20.10:FF:000076">
    <property type="entry name" value="Uncharacterized protein"/>
    <property type="match status" value="1"/>
</dbReference>
<dbReference type="EMBL" id="JABDTM020026851">
    <property type="protein sequence ID" value="KAH0811367.1"/>
    <property type="molecule type" value="Genomic_DNA"/>
</dbReference>
<dbReference type="Pfam" id="PF21990">
    <property type="entry name" value="SH2_1"/>
    <property type="match status" value="1"/>
</dbReference>
<dbReference type="InterPro" id="IPR041381">
    <property type="entry name" value="JAK1-3/TYK2_PHL_dom"/>
</dbReference>
<dbReference type="Gene3D" id="1.10.510.10">
    <property type="entry name" value="Transferase(Phosphotransferase) domain 1"/>
    <property type="match status" value="1"/>
</dbReference>
<evidence type="ECO:0000259" key="15">
    <source>
        <dbReference type="PROSITE" id="PS50057"/>
    </source>
</evidence>
<evidence type="ECO:0008006" key="20">
    <source>
        <dbReference type="Google" id="ProtNLM"/>
    </source>
</evidence>
<keyword evidence="2" id="KW-0597">Phosphoprotein</keyword>
<dbReference type="Gene3D" id="3.30.200.20">
    <property type="entry name" value="Phosphorylase Kinase, domain 1"/>
    <property type="match status" value="1"/>
</dbReference>
<dbReference type="FunFam" id="2.20.100.10:FF:000001">
    <property type="entry name" value="semaphorin-5A isoform X1"/>
    <property type="match status" value="1"/>
</dbReference>
<evidence type="ECO:0000256" key="3">
    <source>
        <dbReference type="ARBA" id="ARBA00022572"/>
    </source>
</evidence>
<evidence type="ECO:0000256" key="2">
    <source>
        <dbReference type="ARBA" id="ARBA00022553"/>
    </source>
</evidence>
<dbReference type="CDD" id="cd00108">
    <property type="entry name" value="KR"/>
    <property type="match status" value="1"/>
</dbReference>
<dbReference type="Gene3D" id="2.40.20.10">
    <property type="entry name" value="Plasminogen Kringle 4"/>
    <property type="match status" value="4"/>
</dbReference>
<evidence type="ECO:0000256" key="8">
    <source>
        <dbReference type="ARBA" id="ARBA00023137"/>
    </source>
</evidence>
<dbReference type="InterPro" id="IPR013806">
    <property type="entry name" value="Kringle-like"/>
</dbReference>
<dbReference type="SUPFAM" id="SSF82895">
    <property type="entry name" value="TSP-1 type 1 repeat"/>
    <property type="match status" value="1"/>
</dbReference>
<dbReference type="GO" id="GO:0005126">
    <property type="term" value="F:cytokine receptor binding"/>
    <property type="evidence" value="ECO:0007669"/>
    <property type="project" value="TreeGrafter"/>
</dbReference>
<dbReference type="InterPro" id="IPR000980">
    <property type="entry name" value="SH2"/>
</dbReference>
<dbReference type="SUPFAM" id="SSF57440">
    <property type="entry name" value="Kringle-like"/>
    <property type="match status" value="4"/>
</dbReference>
<dbReference type="GO" id="GO:0071944">
    <property type="term" value="C:cell periphery"/>
    <property type="evidence" value="ECO:0007669"/>
    <property type="project" value="UniProtKB-ARBA"/>
</dbReference>
<comment type="subcellular location">
    <subcellularLocation>
        <location evidence="1">Membrane</location>
        <topology evidence="1">Single-pass membrane protein</topology>
    </subcellularLocation>
</comment>
<sequence>MTEPHLKIYTILDNKVFEVPYNLSTTAEDVCTYVCKQIGVLTIARHLFALRVPGKQNFLRPSSQFNEKGTRFDLRIRYKVPSITKLRKIDEKAYDYYFHQARNDVLENKIPDIVYEKYRRELVGLGITDMYRVMLEKDIPRETVENEYKKYIPKEVIKRHSFFIKKPIHDTLGKLQKSKLEAKYVKTEYLKQLDNIAPEYLSEVYKAVTEEDGSICSVFVKVASVVNVETDIKYCLESKKDVWHQICTIKELGFISIRDDDGTVEISRKNGIPFYLKFNSVLTMFSFISLLDGYYRLTCKWIFNICKDVPTPSLQKLYAMKCHGPIGGEFSYAKLEEKRSNRPGCFIIRESAVKYNDYYIDVCTKDSSNSKPKTFKLERITGDEFIFSDDLTRYKSIQQLMQAYNDPNGAIFLQECLPPSEYGSLTLLLMFMKFRFWFKLSFLLPILTDMGDGEEVENLTDISACKLSHKGLEYMGDIAKTESWVRCQSWTSNDPHNIADTIVDDMFPELSRKKAKNYCRNPTKDPEGPWCYTMNMDLKFETCGIPLCSVSECRVTGPGMEYSGKHNRGLSDKKCLKWNKERSKVKEGDGYKSYDIFNKKRFPEGSASKAKKYCRNPNGDTGGPWCFVENEDTDEIEKEYCDVPFCHVSECEVFTRNTQNYTHYTDFNDTLTQFNFGVKLWDSDAYMQASAKLIISQLALPLNGQEIEDLGIGLEIFISNKGSALSFGNKDKPEFEETRDVLQSTDFTMFTLSWTAPFISLSYEGQIKPIFLAEYKTKKNLLGYRKNVFNFYSAVGTDVVWSFPFCMDDFECDVQTTTGSEFQQYWPLKSNEVGQELQFYLRAFHSVYLIFVPTPTVNYPNTKFIIQRSNQMSRITVSFKEDSSVIIKELPLPDMLDYWNWREFSITFFADTMQFYWTKSVGTNMIFEIKHELFRSMRWFSPSSDTIAHWTFFCMPPPVSNPPPALPPECALNKEEEDYKGTQDVTYSGMPCLPWSARKLPPSEIEHFPNNTALTSWNYCRDPPGDKKGTYCYTFTPDKNAEKNYCRLRKCKSEECRMAGTGNDYVGTLSVTRSNRTCDFWFDNATVHNIEQKYLNESLYADKSVNDIQNHCRNPARDMAGSWCYTTDAAVPKDLCNVRDCDRPEENIIIVTKALHGRKVYILPQWKITGLEFGLKQWNPDLSDGIQFDFFPMKEDKKIQLILGAKQNEKILFHYNNELKKEKTFLHLISPGKWTDFWMVMRKGEISLGFKGVPNSFFEYVSDEVFDPMFLSFSTLEGNPIGFFLKSDQCQTENVSINSFTKTMPVGLWSPQERPVHRNFSLLVRGEGLVTIPLMSLPNTVDSHMLQLDSSNNEMMLSYVGEILQTKKSKDTLFTAHNWTAFVFSFSENHLNISKENETIFAYHTDKPLLFYWFSLGMERGSVIWSANCDPLDIDGPPRDGGWSAWSPWHCTVKCGGGEGFRTRTCSNPTPNIMGKLCPGSHKSTGICNDFVCGDVSPNTLDKIIANLQTHQFSFVVNEGRSVVLENDHDMLKIIATESPDAYHEWTLNGIFLREEENRIVFTEDNLVIRNVDIGDSGVYVCMLYRINKKKVVLRVISLAVVSEDYSITTRATRSLVLPCKSVVLGYIYSDLSLKLYLNGEVYKDFGTTMLAAVNSEDFDNLNESHTGDWKCVVEQKDLKLSWVTNYVRIEVKKMPNFYTNLMEDDFSRPFFGQKKEGSRGFTMTYRTMWKVTKGKKIEVAMKILKQESCDKYLKEFLELAGQYAYLQSSAIVRLYGITLSSNVSLVLEYFRLGPLDQYLRNNKGILKKVDLIEAASNVASALWHLKENGIVHGNIRCRKLMVSSHDENSFTVKLTDPGIHITYTSKE</sequence>
<dbReference type="GO" id="GO:0019221">
    <property type="term" value="P:cytokine-mediated signaling pathway"/>
    <property type="evidence" value="ECO:0007669"/>
    <property type="project" value="TreeGrafter"/>
</dbReference>
<dbReference type="InterPro" id="IPR035963">
    <property type="entry name" value="FERM_2"/>
</dbReference>
<evidence type="ECO:0000313" key="19">
    <source>
        <dbReference type="Proteomes" id="UP000719412"/>
    </source>
</evidence>
<dbReference type="Gene3D" id="2.20.100.10">
    <property type="entry name" value="Thrombospondin type-1 (TSP1) repeat"/>
    <property type="match status" value="1"/>
</dbReference>
<dbReference type="GO" id="GO:0016020">
    <property type="term" value="C:membrane"/>
    <property type="evidence" value="ECO:0007669"/>
    <property type="project" value="UniProtKB-SubCell"/>
</dbReference>
<evidence type="ECO:0000259" key="17">
    <source>
        <dbReference type="PROSITE" id="PS50835"/>
    </source>
</evidence>
<dbReference type="InterPro" id="IPR019748">
    <property type="entry name" value="FERM_central"/>
</dbReference>
<dbReference type="PROSITE" id="PS50092">
    <property type="entry name" value="TSP1"/>
    <property type="match status" value="1"/>
</dbReference>
<dbReference type="InterPro" id="IPR011009">
    <property type="entry name" value="Kinase-like_dom_sf"/>
</dbReference>
<dbReference type="GO" id="GO:0030182">
    <property type="term" value="P:neuron differentiation"/>
    <property type="evidence" value="ECO:0007669"/>
    <property type="project" value="UniProtKB-ARBA"/>
</dbReference>
<keyword evidence="9" id="KW-1015">Disulfide bond</keyword>
<dbReference type="Pfam" id="PF00090">
    <property type="entry name" value="TSP_1"/>
    <property type="match status" value="1"/>
</dbReference>
<keyword evidence="3 11" id="KW-0420">Kringle</keyword>
<evidence type="ECO:0000256" key="4">
    <source>
        <dbReference type="ARBA" id="ARBA00022679"/>
    </source>
</evidence>
<dbReference type="InterPro" id="IPR022041">
    <property type="entry name" value="Methyltransf_FA"/>
</dbReference>
<dbReference type="CDD" id="cd09921">
    <property type="entry name" value="SH2_Jak_family"/>
    <property type="match status" value="1"/>
</dbReference>
<evidence type="ECO:0000256" key="9">
    <source>
        <dbReference type="ARBA" id="ARBA00023157"/>
    </source>
</evidence>
<evidence type="ECO:0000313" key="18">
    <source>
        <dbReference type="EMBL" id="KAH0811367.1"/>
    </source>
</evidence>
<dbReference type="SUPFAM" id="SSF48726">
    <property type="entry name" value="Immunoglobulin"/>
    <property type="match status" value="1"/>
</dbReference>
<protein>
    <recommendedName>
        <fullName evidence="20">Non-specific protein-tyrosine kinase</fullName>
    </recommendedName>
</protein>
<dbReference type="PROSITE" id="PS50057">
    <property type="entry name" value="FERM_3"/>
    <property type="match status" value="1"/>
</dbReference>
<evidence type="ECO:0000256" key="7">
    <source>
        <dbReference type="ARBA" id="ARBA00022999"/>
    </source>
</evidence>
<evidence type="ECO:0000256" key="1">
    <source>
        <dbReference type="ARBA" id="ARBA00004167"/>
    </source>
</evidence>
<keyword evidence="19" id="KW-1185">Reference proteome</keyword>
<dbReference type="InterPro" id="IPR000001">
    <property type="entry name" value="Kringle"/>
</dbReference>
<dbReference type="SUPFAM" id="SSF56112">
    <property type="entry name" value="Protein kinase-like (PK-like)"/>
    <property type="match status" value="1"/>
</dbReference>
<gene>
    <name evidence="18" type="ORF">GEV33_011421</name>
</gene>
<dbReference type="GO" id="GO:0009887">
    <property type="term" value="P:animal organ morphogenesis"/>
    <property type="evidence" value="ECO:0007669"/>
    <property type="project" value="UniProtKB-ARBA"/>
</dbReference>
<evidence type="ECO:0000259" key="16">
    <source>
        <dbReference type="PROSITE" id="PS50070"/>
    </source>
</evidence>
<dbReference type="InterPro" id="IPR018056">
    <property type="entry name" value="Kringle_CS"/>
</dbReference>
<keyword evidence="6" id="KW-0418">Kinase</keyword>
<dbReference type="Pfam" id="PF17887">
    <property type="entry name" value="Jak1_Phl"/>
    <property type="match status" value="1"/>
</dbReference>
<dbReference type="PROSITE" id="PS50011">
    <property type="entry name" value="PROTEIN_KINASE_DOM"/>
    <property type="match status" value="1"/>
</dbReference>
<dbReference type="PROSITE" id="PS50070">
    <property type="entry name" value="KRINGLE_2"/>
    <property type="match status" value="4"/>
</dbReference>
<feature type="domain" description="Kringle" evidence="16">
    <location>
        <begin position="557"/>
        <end position="646"/>
    </location>
</feature>
<feature type="domain" description="Kringle" evidence="16">
    <location>
        <begin position="977"/>
        <end position="1051"/>
    </location>
</feature>
<proteinExistence type="predicted"/>
<evidence type="ECO:0000256" key="12">
    <source>
        <dbReference type="PROSITE-ProRule" id="PRU00191"/>
    </source>
</evidence>
<dbReference type="InterPro" id="IPR038178">
    <property type="entry name" value="Kringle_sf"/>
</dbReference>
<feature type="domain" description="SH2" evidence="13">
    <location>
        <begin position="321"/>
        <end position="420"/>
    </location>
</feature>
<dbReference type="SMART" id="SM00130">
    <property type="entry name" value="KR"/>
    <property type="match status" value="4"/>
</dbReference>
<dbReference type="Gene3D" id="2.60.40.10">
    <property type="entry name" value="Immunoglobulins"/>
    <property type="match status" value="1"/>
</dbReference>
<evidence type="ECO:0000256" key="11">
    <source>
        <dbReference type="PROSITE-ProRule" id="PRU00121"/>
    </source>
</evidence>
<dbReference type="InterPro" id="IPR019749">
    <property type="entry name" value="Band_41_domain"/>
</dbReference>
<comment type="caution">
    <text evidence="18">The sequence shown here is derived from an EMBL/GenBank/DDBJ whole genome shotgun (WGS) entry which is preliminary data.</text>
</comment>
<comment type="caution">
    <text evidence="11">Lacks conserved residue(s) required for the propagation of feature annotation.</text>
</comment>
<reference evidence="18" key="1">
    <citation type="journal article" date="2020" name="J Insects Food Feed">
        <title>The yellow mealworm (Tenebrio molitor) genome: a resource for the emerging insects as food and feed industry.</title>
        <authorList>
            <person name="Eriksson T."/>
            <person name="Andere A."/>
            <person name="Kelstrup H."/>
            <person name="Emery V."/>
            <person name="Picard C."/>
        </authorList>
    </citation>
    <scope>NUCLEOTIDE SEQUENCE</scope>
    <source>
        <strain evidence="18">Stoneville</strain>
        <tissue evidence="18">Whole head</tissue>
    </source>
</reference>
<dbReference type="Pfam" id="PF00051">
    <property type="entry name" value="Kringle"/>
    <property type="match status" value="4"/>
</dbReference>
<dbReference type="CDD" id="cd14473">
    <property type="entry name" value="FERM_B-lobe"/>
    <property type="match status" value="1"/>
</dbReference>
<evidence type="ECO:0000259" key="14">
    <source>
        <dbReference type="PROSITE" id="PS50011"/>
    </source>
</evidence>
<keyword evidence="7 12" id="KW-0727">SH2 domain</keyword>
<dbReference type="InterPro" id="IPR036179">
    <property type="entry name" value="Ig-like_dom_sf"/>
</dbReference>
<dbReference type="GO" id="GO:0004715">
    <property type="term" value="F:non-membrane spanning protein tyrosine kinase activity"/>
    <property type="evidence" value="ECO:0007669"/>
    <property type="project" value="TreeGrafter"/>
</dbReference>
<feature type="domain" description="Ig-like" evidence="17">
    <location>
        <begin position="1498"/>
        <end position="1593"/>
    </location>
</feature>
<dbReference type="SMART" id="SM00209">
    <property type="entry name" value="TSP1"/>
    <property type="match status" value="1"/>
</dbReference>
<dbReference type="InterPro" id="IPR000884">
    <property type="entry name" value="TSP1_rpt"/>
</dbReference>
<reference evidence="18" key="2">
    <citation type="submission" date="2021-08" db="EMBL/GenBank/DDBJ databases">
        <authorList>
            <person name="Eriksson T."/>
        </authorList>
    </citation>
    <scope>NUCLEOTIDE SEQUENCE</scope>
    <source>
        <strain evidence="18">Stoneville</strain>
        <tissue evidence="18">Whole head</tissue>
    </source>
</reference>
<dbReference type="InterPro" id="IPR001245">
    <property type="entry name" value="Ser-Thr/Tyr_kinase_cat_dom"/>
</dbReference>
<dbReference type="SUPFAM" id="SSF47031">
    <property type="entry name" value="Second domain of FERM"/>
    <property type="match status" value="1"/>
</dbReference>
<dbReference type="GO" id="GO:0035556">
    <property type="term" value="P:intracellular signal transduction"/>
    <property type="evidence" value="ECO:0007669"/>
    <property type="project" value="TreeGrafter"/>
</dbReference>
<dbReference type="PANTHER" id="PTHR45807">
    <property type="entry name" value="TYROSINE-PROTEIN KINASE HOPSCOTCH"/>
    <property type="match status" value="1"/>
</dbReference>
<evidence type="ECO:0000256" key="6">
    <source>
        <dbReference type="ARBA" id="ARBA00022777"/>
    </source>
</evidence>
<feature type="domain" description="FERM" evidence="15">
    <location>
        <begin position="4"/>
        <end position="302"/>
    </location>
</feature>
<dbReference type="InterPro" id="IPR007110">
    <property type="entry name" value="Ig-like_dom"/>
</dbReference>
<keyword evidence="10" id="KW-0325">Glycoprotein</keyword>
<feature type="domain" description="Kringle" evidence="16">
    <location>
        <begin position="1058"/>
        <end position="1141"/>
    </location>
</feature>
<evidence type="ECO:0000256" key="10">
    <source>
        <dbReference type="ARBA" id="ARBA00023180"/>
    </source>
</evidence>
<dbReference type="PANTHER" id="PTHR45807:SF7">
    <property type="entry name" value="TYROSINE-PROTEIN KINASE HOPSCOTCH"/>
    <property type="match status" value="1"/>
</dbReference>
<dbReference type="PROSITE" id="PS50001">
    <property type="entry name" value="SH2"/>
    <property type="match status" value="1"/>
</dbReference>
<evidence type="ECO:0000256" key="5">
    <source>
        <dbReference type="ARBA" id="ARBA00022737"/>
    </source>
</evidence>
<evidence type="ECO:0000259" key="13">
    <source>
        <dbReference type="PROSITE" id="PS50001"/>
    </source>
</evidence>
<dbReference type="SUPFAM" id="SSF55550">
    <property type="entry name" value="SH2 domain"/>
    <property type="match status" value="1"/>
</dbReference>
<organism evidence="18 19">
    <name type="scientific">Tenebrio molitor</name>
    <name type="common">Yellow mealworm beetle</name>
    <dbReference type="NCBI Taxonomy" id="7067"/>
    <lineage>
        <taxon>Eukaryota</taxon>
        <taxon>Metazoa</taxon>
        <taxon>Ecdysozoa</taxon>
        <taxon>Arthropoda</taxon>
        <taxon>Hexapoda</taxon>
        <taxon>Insecta</taxon>
        <taxon>Pterygota</taxon>
        <taxon>Neoptera</taxon>
        <taxon>Endopterygota</taxon>
        <taxon>Coleoptera</taxon>
        <taxon>Polyphaga</taxon>
        <taxon>Cucujiformia</taxon>
        <taxon>Tenebrionidae</taxon>
        <taxon>Tenebrio</taxon>
    </lineage>
</organism>
<dbReference type="GO" id="GO:0005524">
    <property type="term" value="F:ATP binding"/>
    <property type="evidence" value="ECO:0007669"/>
    <property type="project" value="InterPro"/>
</dbReference>
<dbReference type="Pfam" id="PF07714">
    <property type="entry name" value="PK_Tyr_Ser-Thr"/>
    <property type="match status" value="1"/>
</dbReference>
<dbReference type="InterPro" id="IPR051286">
    <property type="entry name" value="JAK"/>
</dbReference>
<dbReference type="Gene3D" id="3.30.505.10">
    <property type="entry name" value="SH2 domain"/>
    <property type="match status" value="1"/>
</dbReference>
<feature type="domain" description="Protein kinase" evidence="14">
    <location>
        <begin position="1711"/>
        <end position="1868"/>
    </location>
</feature>
<dbReference type="SMART" id="SM00295">
    <property type="entry name" value="B41"/>
    <property type="match status" value="1"/>
</dbReference>
<keyword evidence="5" id="KW-0677">Repeat</keyword>
<keyword evidence="4" id="KW-0808">Transferase</keyword>
<dbReference type="GO" id="GO:0002009">
    <property type="term" value="P:morphogenesis of an epithelium"/>
    <property type="evidence" value="ECO:0007669"/>
    <property type="project" value="UniProtKB-ARBA"/>
</dbReference>